<accession>A0A3A4B1S9</accession>
<evidence type="ECO:0000313" key="2">
    <source>
        <dbReference type="EMBL" id="RJL31977.1"/>
    </source>
</evidence>
<organism evidence="2 3">
    <name type="scientific">Bailinhaonella thermotolerans</name>
    <dbReference type="NCBI Taxonomy" id="1070861"/>
    <lineage>
        <taxon>Bacteria</taxon>
        <taxon>Bacillati</taxon>
        <taxon>Actinomycetota</taxon>
        <taxon>Actinomycetes</taxon>
        <taxon>Streptosporangiales</taxon>
        <taxon>Streptosporangiaceae</taxon>
        <taxon>Bailinhaonella</taxon>
    </lineage>
</organism>
<protein>
    <submittedName>
        <fullName evidence="2">Uncharacterized protein</fullName>
    </submittedName>
</protein>
<keyword evidence="1" id="KW-0732">Signal</keyword>
<dbReference type="EMBL" id="QZEY01000005">
    <property type="protein sequence ID" value="RJL31977.1"/>
    <property type="molecule type" value="Genomic_DNA"/>
</dbReference>
<keyword evidence="3" id="KW-1185">Reference proteome</keyword>
<dbReference type="Proteomes" id="UP000265768">
    <property type="component" value="Unassembled WGS sequence"/>
</dbReference>
<feature type="chain" id="PRO_5017373976" evidence="1">
    <location>
        <begin position="28"/>
        <end position="105"/>
    </location>
</feature>
<evidence type="ECO:0000256" key="1">
    <source>
        <dbReference type="SAM" id="SignalP"/>
    </source>
</evidence>
<gene>
    <name evidence="2" type="ORF">D5H75_16170</name>
</gene>
<evidence type="ECO:0000313" key="3">
    <source>
        <dbReference type="Proteomes" id="UP000265768"/>
    </source>
</evidence>
<proteinExistence type="predicted"/>
<dbReference type="RefSeq" id="WP_119927294.1">
    <property type="nucleotide sequence ID" value="NZ_QZEY01000005.1"/>
</dbReference>
<sequence>MRTIAKALVTATAAGALALGGAAAAHADDDDDFPSTSLTVSASSAVVGNCNYTVAYACSTHIGPHAYWGPFKGNGFWGKYWSKKTDIKKTHWTKPRHHHYLPPFK</sequence>
<feature type="signal peptide" evidence="1">
    <location>
        <begin position="1"/>
        <end position="27"/>
    </location>
</feature>
<name>A0A3A4B1S9_9ACTN</name>
<comment type="caution">
    <text evidence="2">The sequence shown here is derived from an EMBL/GenBank/DDBJ whole genome shotgun (WGS) entry which is preliminary data.</text>
</comment>
<dbReference type="AlphaFoldDB" id="A0A3A4B1S9"/>
<reference evidence="2 3" key="1">
    <citation type="submission" date="2018-09" db="EMBL/GenBank/DDBJ databases">
        <title>YIM 75507 draft genome.</title>
        <authorList>
            <person name="Tang S."/>
            <person name="Feng Y."/>
        </authorList>
    </citation>
    <scope>NUCLEOTIDE SEQUENCE [LARGE SCALE GENOMIC DNA]</scope>
    <source>
        <strain evidence="2 3">YIM 75507</strain>
    </source>
</reference>